<feature type="region of interest" description="Disordered" evidence="1">
    <location>
        <begin position="1"/>
        <end position="37"/>
    </location>
</feature>
<reference evidence="2" key="1">
    <citation type="submission" date="2022-07" db="EMBL/GenBank/DDBJ databases">
        <title>Genome analysis of Parmales, a sister group of diatoms, reveals the evolutionary specialization of diatoms from phago-mixotrophs to photoautotrophs.</title>
        <authorList>
            <person name="Ban H."/>
            <person name="Sato S."/>
            <person name="Yoshikawa S."/>
            <person name="Kazumasa Y."/>
            <person name="Nakamura Y."/>
            <person name="Ichinomiya M."/>
            <person name="Saitoh K."/>
            <person name="Sato N."/>
            <person name="Blanc-Mathieu R."/>
            <person name="Endo H."/>
            <person name="Kuwata A."/>
            <person name="Ogata H."/>
        </authorList>
    </citation>
    <scope>NUCLEOTIDE SEQUENCE</scope>
</reference>
<evidence type="ECO:0000313" key="2">
    <source>
        <dbReference type="EMBL" id="GMH56683.1"/>
    </source>
</evidence>
<evidence type="ECO:0000256" key="1">
    <source>
        <dbReference type="SAM" id="MobiDB-lite"/>
    </source>
</evidence>
<feature type="compositionally biased region" description="Polar residues" evidence="1">
    <location>
        <begin position="1"/>
        <end position="20"/>
    </location>
</feature>
<gene>
    <name evidence="2" type="ORF">TrRE_jg11309</name>
</gene>
<feature type="compositionally biased region" description="Basic and acidic residues" evidence="1">
    <location>
        <begin position="113"/>
        <end position="128"/>
    </location>
</feature>
<comment type="caution">
    <text evidence="2">The sequence shown here is derived from an EMBL/GenBank/DDBJ whole genome shotgun (WGS) entry which is preliminary data.</text>
</comment>
<accession>A0A9W7DZQ6</accession>
<dbReference type="AlphaFoldDB" id="A0A9W7DZQ6"/>
<keyword evidence="3" id="KW-1185">Reference proteome</keyword>
<feature type="region of interest" description="Disordered" evidence="1">
    <location>
        <begin position="95"/>
        <end position="145"/>
    </location>
</feature>
<proteinExistence type="predicted"/>
<organism evidence="2 3">
    <name type="scientific">Triparma retinervis</name>
    <dbReference type="NCBI Taxonomy" id="2557542"/>
    <lineage>
        <taxon>Eukaryota</taxon>
        <taxon>Sar</taxon>
        <taxon>Stramenopiles</taxon>
        <taxon>Ochrophyta</taxon>
        <taxon>Bolidophyceae</taxon>
        <taxon>Parmales</taxon>
        <taxon>Triparmaceae</taxon>
        <taxon>Triparma</taxon>
    </lineage>
</organism>
<name>A0A9W7DZQ6_9STRA</name>
<dbReference type="EMBL" id="BRXZ01002197">
    <property type="protein sequence ID" value="GMH56683.1"/>
    <property type="molecule type" value="Genomic_DNA"/>
</dbReference>
<protein>
    <submittedName>
        <fullName evidence="2">Uncharacterized protein</fullName>
    </submittedName>
</protein>
<sequence length="145" mass="15959">MSSPSSDPNMTLAQLQRPDQSSISSPSSKGPAQPRELNAELTDTLYLAAVVNPGDEAQINHYNSVVGASKLLDAIRERKGEDEDGKLRPAVMSRKDNREWYPKQPGPLLVLGEETKKDKEKFSERLETSEVSGAEVEGPVRINRV</sequence>
<dbReference type="Proteomes" id="UP001165082">
    <property type="component" value="Unassembled WGS sequence"/>
</dbReference>
<evidence type="ECO:0000313" key="3">
    <source>
        <dbReference type="Proteomes" id="UP001165082"/>
    </source>
</evidence>